<dbReference type="Proteomes" id="UP000789860">
    <property type="component" value="Unassembled WGS sequence"/>
</dbReference>
<proteinExistence type="predicted"/>
<evidence type="ECO:0000313" key="1">
    <source>
        <dbReference type="EMBL" id="CAG8545422.1"/>
    </source>
</evidence>
<name>A0ACA9LTN6_9GLOM</name>
<sequence length="57" mass="6607">MTKRKQNNNSTSSDIETNFRNLSNPKSGRPLTGVWKYFERDAPKAYLANSYKNIPEK</sequence>
<dbReference type="EMBL" id="CAJVPM010007407">
    <property type="protein sequence ID" value="CAG8545422.1"/>
    <property type="molecule type" value="Genomic_DNA"/>
</dbReference>
<keyword evidence="2" id="KW-1185">Reference proteome</keyword>
<evidence type="ECO:0000313" key="2">
    <source>
        <dbReference type="Proteomes" id="UP000789860"/>
    </source>
</evidence>
<protein>
    <submittedName>
        <fullName evidence="1">4839_t:CDS:1</fullName>
    </submittedName>
</protein>
<accession>A0ACA9LTN6</accession>
<gene>
    <name evidence="1" type="ORF">SCALOS_LOCUS4994</name>
</gene>
<comment type="caution">
    <text evidence="1">The sequence shown here is derived from an EMBL/GenBank/DDBJ whole genome shotgun (WGS) entry which is preliminary data.</text>
</comment>
<reference evidence="1" key="1">
    <citation type="submission" date="2021-06" db="EMBL/GenBank/DDBJ databases">
        <authorList>
            <person name="Kallberg Y."/>
            <person name="Tangrot J."/>
            <person name="Rosling A."/>
        </authorList>
    </citation>
    <scope>NUCLEOTIDE SEQUENCE</scope>
    <source>
        <strain evidence="1">AU212A</strain>
    </source>
</reference>
<organism evidence="1 2">
    <name type="scientific">Scutellospora calospora</name>
    <dbReference type="NCBI Taxonomy" id="85575"/>
    <lineage>
        <taxon>Eukaryota</taxon>
        <taxon>Fungi</taxon>
        <taxon>Fungi incertae sedis</taxon>
        <taxon>Mucoromycota</taxon>
        <taxon>Glomeromycotina</taxon>
        <taxon>Glomeromycetes</taxon>
        <taxon>Diversisporales</taxon>
        <taxon>Gigasporaceae</taxon>
        <taxon>Scutellospora</taxon>
    </lineage>
</organism>